<feature type="signal peptide" evidence="3">
    <location>
        <begin position="1"/>
        <end position="21"/>
    </location>
</feature>
<dbReference type="STRING" id="43265.A0A545V3L4"/>
<protein>
    <submittedName>
        <fullName evidence="4">Uncharacterized protein</fullName>
    </submittedName>
</protein>
<evidence type="ECO:0000256" key="3">
    <source>
        <dbReference type="SAM" id="SignalP"/>
    </source>
</evidence>
<organism evidence="4 5">
    <name type="scientific">Cordyceps javanica</name>
    <dbReference type="NCBI Taxonomy" id="43265"/>
    <lineage>
        <taxon>Eukaryota</taxon>
        <taxon>Fungi</taxon>
        <taxon>Dikarya</taxon>
        <taxon>Ascomycota</taxon>
        <taxon>Pezizomycotina</taxon>
        <taxon>Sordariomycetes</taxon>
        <taxon>Hypocreomycetidae</taxon>
        <taxon>Hypocreales</taxon>
        <taxon>Cordycipitaceae</taxon>
        <taxon>Cordyceps</taxon>
    </lineage>
</organism>
<name>A0A545V3L4_9HYPO</name>
<dbReference type="InterPro" id="IPR017853">
    <property type="entry name" value="GH"/>
</dbReference>
<dbReference type="Gene3D" id="3.20.20.80">
    <property type="entry name" value="Glycosidases"/>
    <property type="match status" value="1"/>
</dbReference>
<dbReference type="GO" id="GO:0003796">
    <property type="term" value="F:lysozyme activity"/>
    <property type="evidence" value="ECO:0007669"/>
    <property type="project" value="InterPro"/>
</dbReference>
<dbReference type="EMBL" id="SPUK01000006">
    <property type="protein sequence ID" value="TQV96303.1"/>
    <property type="molecule type" value="Genomic_DNA"/>
</dbReference>
<evidence type="ECO:0000256" key="2">
    <source>
        <dbReference type="ARBA" id="ARBA00022729"/>
    </source>
</evidence>
<dbReference type="GO" id="GO:0007165">
    <property type="term" value="P:signal transduction"/>
    <property type="evidence" value="ECO:0007669"/>
    <property type="project" value="TreeGrafter"/>
</dbReference>
<evidence type="ECO:0000256" key="1">
    <source>
        <dbReference type="ARBA" id="ARBA00010646"/>
    </source>
</evidence>
<reference evidence="4 5" key="1">
    <citation type="journal article" date="2019" name="Appl. Microbiol. Biotechnol.">
        <title>Genome sequence of Isaria javanica and comparative genome analysis insights into family S53 peptidase evolution in fungal entomopathogens.</title>
        <authorList>
            <person name="Lin R."/>
            <person name="Zhang X."/>
            <person name="Xin B."/>
            <person name="Zou M."/>
            <person name="Gao Y."/>
            <person name="Qin F."/>
            <person name="Hu Q."/>
            <person name="Xie B."/>
            <person name="Cheng X."/>
        </authorList>
    </citation>
    <scope>NUCLEOTIDE SEQUENCE [LARGE SCALE GENOMIC DNA]</scope>
    <source>
        <strain evidence="4 5">IJ1G</strain>
    </source>
</reference>
<dbReference type="InterPro" id="IPR051595">
    <property type="entry name" value="GH25_Enzymes"/>
</dbReference>
<evidence type="ECO:0000313" key="4">
    <source>
        <dbReference type="EMBL" id="TQV96303.1"/>
    </source>
</evidence>
<keyword evidence="5" id="KW-1185">Reference proteome</keyword>
<proteinExistence type="inferred from homology"/>
<dbReference type="PANTHER" id="PTHR23208">
    <property type="entry name" value="LYSOZYME PROTEIN"/>
    <property type="match status" value="1"/>
</dbReference>
<feature type="chain" id="PRO_5021763941" evidence="3">
    <location>
        <begin position="22"/>
        <end position="224"/>
    </location>
</feature>
<dbReference type="PROSITE" id="PS51904">
    <property type="entry name" value="GLYCOSYL_HYDROL_F25_2"/>
    <property type="match status" value="1"/>
</dbReference>
<dbReference type="InterPro" id="IPR002053">
    <property type="entry name" value="Glyco_hydro_25"/>
</dbReference>
<gene>
    <name evidence="4" type="ORF">IF1G_04886</name>
</gene>
<dbReference type="Proteomes" id="UP000315783">
    <property type="component" value="Unassembled WGS sequence"/>
</dbReference>
<comment type="similarity">
    <text evidence="1">Belongs to the glycosyl hydrolase 25 family.</text>
</comment>
<dbReference type="GO" id="GO:0016998">
    <property type="term" value="P:cell wall macromolecule catabolic process"/>
    <property type="evidence" value="ECO:0007669"/>
    <property type="project" value="InterPro"/>
</dbReference>
<dbReference type="OrthoDB" id="2251794at2759"/>
<sequence>MRHFTTLFIVFAGVASALTHAVDSSSEVSVDIYKRALGQGFTRAIFRGYQEACSQGGRVDPTFAPSYRNAEAAGYRDFDAYFFPCTGSGNRCKPYDKQLGELLDAVKAEKVPVRRVWLDIETDSVCNPFDYGPQGNLAEARKIVAAFRAAKVDWGIYTSPTQWEAIFGSRAVELAKDVPLWFARFDNVETLELKTPFGGWTKADAKQYTDKSASKKFDLNVFSA</sequence>
<dbReference type="GO" id="GO:0009253">
    <property type="term" value="P:peptidoglycan catabolic process"/>
    <property type="evidence" value="ECO:0007669"/>
    <property type="project" value="InterPro"/>
</dbReference>
<evidence type="ECO:0000313" key="5">
    <source>
        <dbReference type="Proteomes" id="UP000315783"/>
    </source>
</evidence>
<dbReference type="PANTHER" id="PTHR23208:SF36">
    <property type="entry name" value="LYSOZYME-RELATED"/>
    <property type="match status" value="1"/>
</dbReference>
<comment type="caution">
    <text evidence="4">The sequence shown here is derived from an EMBL/GenBank/DDBJ whole genome shotgun (WGS) entry which is preliminary data.</text>
</comment>
<keyword evidence="2 3" id="KW-0732">Signal</keyword>
<dbReference type="AlphaFoldDB" id="A0A545V3L4"/>
<dbReference type="SUPFAM" id="SSF51445">
    <property type="entry name" value="(Trans)glycosidases"/>
    <property type="match status" value="1"/>
</dbReference>
<accession>A0A545V3L4</accession>